<reference evidence="2" key="1">
    <citation type="journal article" date="2020" name="mSystems">
        <title>Genome- and Community-Level Interaction Insights into Carbon Utilization and Element Cycling Functions of Hydrothermarchaeota in Hydrothermal Sediment.</title>
        <authorList>
            <person name="Zhou Z."/>
            <person name="Liu Y."/>
            <person name="Xu W."/>
            <person name="Pan J."/>
            <person name="Luo Z.H."/>
            <person name="Li M."/>
        </authorList>
    </citation>
    <scope>NUCLEOTIDE SEQUENCE [LARGE SCALE GENOMIC DNA]</scope>
    <source>
        <strain evidence="2">SpSt-774</strain>
    </source>
</reference>
<dbReference type="InterPro" id="IPR029060">
    <property type="entry name" value="PIN-like_dom_sf"/>
</dbReference>
<accession>A0A7C4X7V9</accession>
<dbReference type="InterPro" id="IPR002716">
    <property type="entry name" value="PIN_dom"/>
</dbReference>
<dbReference type="PANTHER" id="PTHR39677">
    <property type="entry name" value="RIBONUCLEASE VAPC6"/>
    <property type="match status" value="1"/>
</dbReference>
<proteinExistence type="predicted"/>
<sequence>MEITGKSVVVDTNIWIYFLNKDSPYHKKARGKVADLLGMDYSIFVTTQIIREIFVVLTKGELVEKPVEVKKALTKVSEILESVNIIYENNESLEILTGLIAKYKLKGKKIHDANVVAVALANNIKHIFTNNVDDFKFFTEVKILTF</sequence>
<dbReference type="PANTHER" id="PTHR39677:SF4">
    <property type="entry name" value="RIBONUCLEASE VAPC6"/>
    <property type="match status" value="1"/>
</dbReference>
<dbReference type="SUPFAM" id="SSF88723">
    <property type="entry name" value="PIN domain-like"/>
    <property type="match status" value="1"/>
</dbReference>
<dbReference type="AlphaFoldDB" id="A0A7C4X7V9"/>
<comment type="caution">
    <text evidence="2">The sequence shown here is derived from an EMBL/GenBank/DDBJ whole genome shotgun (WGS) entry which is preliminary data.</text>
</comment>
<organism evidence="2">
    <name type="scientific">candidate division WOR-3 bacterium</name>
    <dbReference type="NCBI Taxonomy" id="2052148"/>
    <lineage>
        <taxon>Bacteria</taxon>
        <taxon>Bacteria division WOR-3</taxon>
    </lineage>
</organism>
<name>A0A7C4X7V9_UNCW3</name>
<protein>
    <submittedName>
        <fullName evidence="2">PIN domain-containing protein</fullName>
    </submittedName>
</protein>
<gene>
    <name evidence="2" type="ORF">ENV60_00845</name>
</gene>
<feature type="domain" description="PIN" evidence="1">
    <location>
        <begin position="8"/>
        <end position="133"/>
    </location>
</feature>
<dbReference type="EMBL" id="DTGZ01000015">
    <property type="protein sequence ID" value="HGV96832.1"/>
    <property type="molecule type" value="Genomic_DNA"/>
</dbReference>
<evidence type="ECO:0000313" key="2">
    <source>
        <dbReference type="EMBL" id="HGV96832.1"/>
    </source>
</evidence>
<dbReference type="CDD" id="cd09854">
    <property type="entry name" value="PIN_VapC-like"/>
    <property type="match status" value="1"/>
</dbReference>
<dbReference type="Gene3D" id="3.40.50.1010">
    <property type="entry name" value="5'-nuclease"/>
    <property type="match status" value="1"/>
</dbReference>
<dbReference type="Pfam" id="PF01850">
    <property type="entry name" value="PIN"/>
    <property type="match status" value="1"/>
</dbReference>
<evidence type="ECO:0000259" key="1">
    <source>
        <dbReference type="Pfam" id="PF01850"/>
    </source>
</evidence>